<dbReference type="AlphaFoldDB" id="A0AAD5WPT2"/>
<reference evidence="3" key="1">
    <citation type="submission" date="2022-07" db="EMBL/GenBank/DDBJ databases">
        <title>Draft genome sequence of Zalerion maritima ATCC 34329, a (micro)plastics degrading marine fungus.</title>
        <authorList>
            <person name="Paco A."/>
            <person name="Goncalves M.F.M."/>
            <person name="Rocha-Santos T.A.P."/>
            <person name="Alves A."/>
        </authorList>
    </citation>
    <scope>NUCLEOTIDE SEQUENCE</scope>
    <source>
        <strain evidence="3">ATCC 34329</strain>
    </source>
</reference>
<feature type="region of interest" description="Disordered" evidence="1">
    <location>
        <begin position="85"/>
        <end position="104"/>
    </location>
</feature>
<evidence type="ECO:0000256" key="1">
    <source>
        <dbReference type="SAM" id="MobiDB-lite"/>
    </source>
</evidence>
<protein>
    <submittedName>
        <fullName evidence="3">Uncharacterized protein</fullName>
    </submittedName>
</protein>
<name>A0AAD5WPT2_9PEZI</name>
<comment type="caution">
    <text evidence="3">The sequence shown here is derived from an EMBL/GenBank/DDBJ whole genome shotgun (WGS) entry which is preliminary data.</text>
</comment>
<evidence type="ECO:0000256" key="2">
    <source>
        <dbReference type="SAM" id="Phobius"/>
    </source>
</evidence>
<keyword evidence="2" id="KW-0472">Membrane</keyword>
<evidence type="ECO:0000313" key="3">
    <source>
        <dbReference type="EMBL" id="KAJ2894596.1"/>
    </source>
</evidence>
<feature type="transmembrane region" description="Helical" evidence="2">
    <location>
        <begin position="20"/>
        <end position="46"/>
    </location>
</feature>
<proteinExistence type="predicted"/>
<sequence length="321" mass="34156">MPVVKPSFQSESRLETSTSSSYSTSVTTLHLGILALVAVAGIRYALSVWSSRRRKVSTLIVSAPKLSWSRDEKSRGVSILRSGTMSAGRSLPKSISSQGSDVEGLAGGKGLTKLVEGETTEASEGLETLATSSPGRQSVLPMLSRPPPPPPLTVPEVSPTVFSFDDRRRSFPPVNPALNTESFIHQPNPDYIGDSSTSSVTHGTSASEIPDFATTPRRRSYTKTVAFSIPNPGPETANSEFAPSSFPSASPQLPPPAEFPETGHVQHEVDVHGEIIASLDGAGHGWKRHTRVYCGGVCLACLQSGGEGGFYGENVRPEDRR</sequence>
<keyword evidence="2" id="KW-1133">Transmembrane helix</keyword>
<gene>
    <name evidence="3" type="ORF">MKZ38_007394</name>
</gene>
<feature type="compositionally biased region" description="Low complexity" evidence="1">
    <location>
        <begin position="239"/>
        <end position="251"/>
    </location>
</feature>
<keyword evidence="2" id="KW-0812">Transmembrane</keyword>
<dbReference type="Proteomes" id="UP001201980">
    <property type="component" value="Unassembled WGS sequence"/>
</dbReference>
<evidence type="ECO:0000313" key="4">
    <source>
        <dbReference type="Proteomes" id="UP001201980"/>
    </source>
</evidence>
<feature type="region of interest" description="Disordered" evidence="1">
    <location>
        <begin position="118"/>
        <end position="138"/>
    </location>
</feature>
<feature type="region of interest" description="Disordered" evidence="1">
    <location>
        <begin position="228"/>
        <end position="253"/>
    </location>
</feature>
<dbReference type="EMBL" id="JAKWBI020000475">
    <property type="protein sequence ID" value="KAJ2894596.1"/>
    <property type="molecule type" value="Genomic_DNA"/>
</dbReference>
<keyword evidence="4" id="KW-1185">Reference proteome</keyword>
<accession>A0AAD5WPT2</accession>
<organism evidence="3 4">
    <name type="scientific">Zalerion maritima</name>
    <dbReference type="NCBI Taxonomy" id="339359"/>
    <lineage>
        <taxon>Eukaryota</taxon>
        <taxon>Fungi</taxon>
        <taxon>Dikarya</taxon>
        <taxon>Ascomycota</taxon>
        <taxon>Pezizomycotina</taxon>
        <taxon>Sordariomycetes</taxon>
        <taxon>Lulworthiomycetidae</taxon>
        <taxon>Lulworthiales</taxon>
        <taxon>Lulworthiaceae</taxon>
        <taxon>Zalerion</taxon>
    </lineage>
</organism>
<feature type="compositionally biased region" description="Polar residues" evidence="1">
    <location>
        <begin position="85"/>
        <end position="100"/>
    </location>
</feature>